<dbReference type="AlphaFoldDB" id="A0A7M4FTW4"/>
<evidence type="ECO:0000259" key="4">
    <source>
        <dbReference type="SMART" id="SM01391"/>
    </source>
</evidence>
<dbReference type="InterPro" id="IPR039008">
    <property type="entry name" value="IF_rod_dom"/>
</dbReference>
<feature type="coiled-coil region" evidence="3">
    <location>
        <begin position="197"/>
        <end position="224"/>
    </location>
</feature>
<dbReference type="SUPFAM" id="SSF64593">
    <property type="entry name" value="Intermediate filament protein, coiled coil region"/>
    <property type="match status" value="1"/>
</dbReference>
<feature type="domain" description="IF rod" evidence="4">
    <location>
        <begin position="139"/>
        <end position="410"/>
    </location>
</feature>
<keyword evidence="6" id="KW-1185">Reference proteome</keyword>
<dbReference type="GO" id="GO:0045095">
    <property type="term" value="C:keratin filament"/>
    <property type="evidence" value="ECO:0007669"/>
    <property type="project" value="TreeGrafter"/>
</dbReference>
<reference evidence="5" key="2">
    <citation type="submission" date="2025-09" db="UniProtKB">
        <authorList>
            <consortium name="Ensembl"/>
        </authorList>
    </citation>
    <scope>IDENTIFICATION</scope>
</reference>
<dbReference type="Proteomes" id="UP000594220">
    <property type="component" value="Unplaced"/>
</dbReference>
<evidence type="ECO:0000313" key="6">
    <source>
        <dbReference type="Proteomes" id="UP000594220"/>
    </source>
</evidence>
<dbReference type="PANTHER" id="PTHR45616">
    <property type="entry name" value="GATA-TYPE DOMAIN-CONTAINING PROTEIN"/>
    <property type="match status" value="1"/>
</dbReference>
<dbReference type="GO" id="GO:0045109">
    <property type="term" value="P:intermediate filament organization"/>
    <property type="evidence" value="ECO:0007669"/>
    <property type="project" value="TreeGrafter"/>
</dbReference>
<dbReference type="PANTHER" id="PTHR45616:SF12">
    <property type="entry name" value="KERATIN, TYPE II CUTICULAR HB2"/>
    <property type="match status" value="1"/>
</dbReference>
<dbReference type="SMART" id="SM01391">
    <property type="entry name" value="Filament"/>
    <property type="match status" value="1"/>
</dbReference>
<name>A0A7M4FTW4_CROPO</name>
<dbReference type="GO" id="GO:0031424">
    <property type="term" value="P:keratinization"/>
    <property type="evidence" value="ECO:0007669"/>
    <property type="project" value="TreeGrafter"/>
</dbReference>
<dbReference type="GO" id="GO:0005615">
    <property type="term" value="C:extracellular space"/>
    <property type="evidence" value="ECO:0007669"/>
    <property type="project" value="TreeGrafter"/>
</dbReference>
<evidence type="ECO:0000256" key="3">
    <source>
        <dbReference type="SAM" id="Coils"/>
    </source>
</evidence>
<dbReference type="Gene3D" id="1.20.5.1160">
    <property type="entry name" value="Vasodilator-stimulated phosphoprotein"/>
    <property type="match status" value="1"/>
</dbReference>
<evidence type="ECO:0000256" key="1">
    <source>
        <dbReference type="ARBA" id="ARBA00022754"/>
    </source>
</evidence>
<dbReference type="Ensembl" id="ENSCPRT00005008395.1">
    <property type="protein sequence ID" value="ENSCPRP00005007166.1"/>
    <property type="gene ID" value="ENSCPRG00005005080.1"/>
</dbReference>
<sequence length="518" mass="58195">MSFFPASSPTSPYSTVLRSNVQPTWTRPQKCKFLLCRNKKQQKAIATANEPRGFLMGYEGAGCFSSRSLCGLRSGRRGMAAQHTDGDVHYGSFDTSYGLTGSGTGGLCTWAIAPIIINKNLLQLLDLEISATASAMKHQGKEELKSLNSKLACFITKVSQGFRILEQHNIGLKTKWDFIQKRKLSKNHTKPLLTMYISNLEKQIDFLDNERSQLKVEMKKWQVTLEHNKTKYEEEYRQILFIRVHIDFRYLICELSELQSCISDTAVTMQMNNSRGLDTGNVINGFRARYNEIVSGSRAEAEAWYQRDVSDRGSSLGWILLRNNPMSLPATVLPLPCCRQEKKLADTKDQEETAVKDAMCKVAELKTALQKAKQDMARQLWEHQELMNVKLVLDIDIVTYWKLLEGEEYRDTGGRHVSSSWSHRSAVYASVAANTTDSHRASGCWITTTDAGVRVTDEPTLGSAHSCKKRSNIVFQLMGFLGKDATWEAGFETGEPSKYLQMLTGQAPSAPSLLGRQN</sequence>
<keyword evidence="1" id="KW-0403">Intermediate filament</keyword>
<dbReference type="Gene3D" id="1.20.5.170">
    <property type="match status" value="1"/>
</dbReference>
<evidence type="ECO:0000256" key="2">
    <source>
        <dbReference type="ARBA" id="ARBA00023054"/>
    </source>
</evidence>
<protein>
    <recommendedName>
        <fullName evidence="4">IF rod domain-containing protein</fullName>
    </recommendedName>
</protein>
<feature type="coiled-coil region" evidence="3">
    <location>
        <begin position="355"/>
        <end position="382"/>
    </location>
</feature>
<evidence type="ECO:0000313" key="5">
    <source>
        <dbReference type="Ensembl" id="ENSCPRP00005007166.1"/>
    </source>
</evidence>
<dbReference type="GeneTree" id="ENSGT00940000162738"/>
<reference evidence="5" key="1">
    <citation type="submission" date="2025-08" db="UniProtKB">
        <authorList>
            <consortium name="Ensembl"/>
        </authorList>
    </citation>
    <scope>IDENTIFICATION</scope>
</reference>
<dbReference type="GO" id="GO:0030280">
    <property type="term" value="F:structural constituent of skin epidermis"/>
    <property type="evidence" value="ECO:0007669"/>
    <property type="project" value="TreeGrafter"/>
</dbReference>
<accession>A0A7M4FTW4</accession>
<dbReference type="Pfam" id="PF00038">
    <property type="entry name" value="Filament"/>
    <property type="match status" value="2"/>
</dbReference>
<organism evidence="5 6">
    <name type="scientific">Crocodylus porosus</name>
    <name type="common">Saltwater crocodile</name>
    <name type="synonym">Estuarine crocodile</name>
    <dbReference type="NCBI Taxonomy" id="8502"/>
    <lineage>
        <taxon>Eukaryota</taxon>
        <taxon>Metazoa</taxon>
        <taxon>Chordata</taxon>
        <taxon>Craniata</taxon>
        <taxon>Vertebrata</taxon>
        <taxon>Euteleostomi</taxon>
        <taxon>Archelosauria</taxon>
        <taxon>Archosauria</taxon>
        <taxon>Crocodylia</taxon>
        <taxon>Longirostres</taxon>
        <taxon>Crocodylidae</taxon>
        <taxon>Crocodylus</taxon>
    </lineage>
</organism>
<keyword evidence="2 3" id="KW-0175">Coiled coil</keyword>
<proteinExistence type="predicted"/>